<keyword evidence="2" id="KW-1185">Reference proteome</keyword>
<protein>
    <submittedName>
        <fullName evidence="1">Uncharacterized protein</fullName>
    </submittedName>
</protein>
<dbReference type="Proteomes" id="UP000887159">
    <property type="component" value="Unassembled WGS sequence"/>
</dbReference>
<comment type="caution">
    <text evidence="1">The sequence shown here is derived from an EMBL/GenBank/DDBJ whole genome shotgun (WGS) entry which is preliminary data.</text>
</comment>
<accession>A0A8X6VNE3</accession>
<sequence>MDVCKCVVPLRQGGTLNSRRAASLLVWLVKGEERVSRKKKLSLQEVLDLLQNLASESSDALTYDSSDEDIPANYLMEFLLNS</sequence>
<name>A0A8X6VNE3_TRICX</name>
<proteinExistence type="predicted"/>
<dbReference type="EMBL" id="BMAU01021331">
    <property type="protein sequence ID" value="GFY14828.1"/>
    <property type="molecule type" value="Genomic_DNA"/>
</dbReference>
<gene>
    <name evidence="1" type="ORF">TNCV_648711</name>
</gene>
<evidence type="ECO:0000313" key="1">
    <source>
        <dbReference type="EMBL" id="GFY14828.1"/>
    </source>
</evidence>
<dbReference type="AlphaFoldDB" id="A0A8X6VNE3"/>
<organism evidence="1 2">
    <name type="scientific">Trichonephila clavipes</name>
    <name type="common">Golden silk orbweaver</name>
    <name type="synonym">Nephila clavipes</name>
    <dbReference type="NCBI Taxonomy" id="2585209"/>
    <lineage>
        <taxon>Eukaryota</taxon>
        <taxon>Metazoa</taxon>
        <taxon>Ecdysozoa</taxon>
        <taxon>Arthropoda</taxon>
        <taxon>Chelicerata</taxon>
        <taxon>Arachnida</taxon>
        <taxon>Araneae</taxon>
        <taxon>Araneomorphae</taxon>
        <taxon>Entelegynae</taxon>
        <taxon>Araneoidea</taxon>
        <taxon>Nephilidae</taxon>
        <taxon>Trichonephila</taxon>
    </lineage>
</organism>
<evidence type="ECO:0000313" key="2">
    <source>
        <dbReference type="Proteomes" id="UP000887159"/>
    </source>
</evidence>
<reference evidence="1" key="1">
    <citation type="submission" date="2020-08" db="EMBL/GenBank/DDBJ databases">
        <title>Multicomponent nature underlies the extraordinary mechanical properties of spider dragline silk.</title>
        <authorList>
            <person name="Kono N."/>
            <person name="Nakamura H."/>
            <person name="Mori M."/>
            <person name="Yoshida Y."/>
            <person name="Ohtoshi R."/>
            <person name="Malay A.D."/>
            <person name="Moran D.A.P."/>
            <person name="Tomita M."/>
            <person name="Numata K."/>
            <person name="Arakawa K."/>
        </authorList>
    </citation>
    <scope>NUCLEOTIDE SEQUENCE</scope>
</reference>